<dbReference type="AlphaFoldDB" id="A0A5C3Q9R3"/>
<gene>
    <name evidence="1" type="ORF">BDV98DRAFT_587273</name>
</gene>
<accession>A0A5C3Q9R3</accession>
<evidence type="ECO:0000313" key="1">
    <source>
        <dbReference type="EMBL" id="TFK95193.1"/>
    </source>
</evidence>
<keyword evidence="2" id="KW-1185">Reference proteome</keyword>
<dbReference type="EMBL" id="ML178911">
    <property type="protein sequence ID" value="TFK95193.1"/>
    <property type="molecule type" value="Genomic_DNA"/>
</dbReference>
<sequence>MDTGYEASYNAYIISDAVFTTGTLTEDFTEYDELGPPEITNAATTHPLRGAFRRRKRGCGSIQPGKALSTVGGWSSLYLTTDNPTLSTTHRACPRSRSRSTQDMVRFPSSVRSLVWAYFTNCKSKGMPRESTRLARVDKDVKRKGVP</sequence>
<reference evidence="1 2" key="1">
    <citation type="journal article" date="2019" name="Nat. Ecol. Evol.">
        <title>Megaphylogeny resolves global patterns of mushroom evolution.</title>
        <authorList>
            <person name="Varga T."/>
            <person name="Krizsan K."/>
            <person name="Foldi C."/>
            <person name="Dima B."/>
            <person name="Sanchez-Garcia M."/>
            <person name="Sanchez-Ramirez S."/>
            <person name="Szollosi G.J."/>
            <person name="Szarkandi J.G."/>
            <person name="Papp V."/>
            <person name="Albert L."/>
            <person name="Andreopoulos W."/>
            <person name="Angelini C."/>
            <person name="Antonin V."/>
            <person name="Barry K.W."/>
            <person name="Bougher N.L."/>
            <person name="Buchanan P."/>
            <person name="Buyck B."/>
            <person name="Bense V."/>
            <person name="Catcheside P."/>
            <person name="Chovatia M."/>
            <person name="Cooper J."/>
            <person name="Damon W."/>
            <person name="Desjardin D."/>
            <person name="Finy P."/>
            <person name="Geml J."/>
            <person name="Haridas S."/>
            <person name="Hughes K."/>
            <person name="Justo A."/>
            <person name="Karasinski D."/>
            <person name="Kautmanova I."/>
            <person name="Kiss B."/>
            <person name="Kocsube S."/>
            <person name="Kotiranta H."/>
            <person name="LaButti K.M."/>
            <person name="Lechner B.E."/>
            <person name="Liimatainen K."/>
            <person name="Lipzen A."/>
            <person name="Lukacs Z."/>
            <person name="Mihaltcheva S."/>
            <person name="Morgado L.N."/>
            <person name="Niskanen T."/>
            <person name="Noordeloos M.E."/>
            <person name="Ohm R.A."/>
            <person name="Ortiz-Santana B."/>
            <person name="Ovrebo C."/>
            <person name="Racz N."/>
            <person name="Riley R."/>
            <person name="Savchenko A."/>
            <person name="Shiryaev A."/>
            <person name="Soop K."/>
            <person name="Spirin V."/>
            <person name="Szebenyi C."/>
            <person name="Tomsovsky M."/>
            <person name="Tulloss R.E."/>
            <person name="Uehling J."/>
            <person name="Grigoriev I.V."/>
            <person name="Vagvolgyi C."/>
            <person name="Papp T."/>
            <person name="Martin F.M."/>
            <person name="Miettinen O."/>
            <person name="Hibbett D.S."/>
            <person name="Nagy L.G."/>
        </authorList>
    </citation>
    <scope>NUCLEOTIDE SEQUENCE [LARGE SCALE GENOMIC DNA]</scope>
    <source>
        <strain evidence="1 2">CBS 309.79</strain>
    </source>
</reference>
<organism evidence="1 2">
    <name type="scientific">Pterulicium gracile</name>
    <dbReference type="NCBI Taxonomy" id="1884261"/>
    <lineage>
        <taxon>Eukaryota</taxon>
        <taxon>Fungi</taxon>
        <taxon>Dikarya</taxon>
        <taxon>Basidiomycota</taxon>
        <taxon>Agaricomycotina</taxon>
        <taxon>Agaricomycetes</taxon>
        <taxon>Agaricomycetidae</taxon>
        <taxon>Agaricales</taxon>
        <taxon>Pleurotineae</taxon>
        <taxon>Pterulaceae</taxon>
        <taxon>Pterulicium</taxon>
    </lineage>
</organism>
<proteinExistence type="predicted"/>
<dbReference type="Proteomes" id="UP000305067">
    <property type="component" value="Unassembled WGS sequence"/>
</dbReference>
<protein>
    <submittedName>
        <fullName evidence="1">Uncharacterized protein</fullName>
    </submittedName>
</protein>
<evidence type="ECO:0000313" key="2">
    <source>
        <dbReference type="Proteomes" id="UP000305067"/>
    </source>
</evidence>
<name>A0A5C3Q9R3_9AGAR</name>